<keyword evidence="6" id="KW-0963">Cytoplasm</keyword>
<keyword evidence="7" id="KW-1000">Mitochondrion outer membrane</keyword>
<dbReference type="GO" id="GO:0005741">
    <property type="term" value="C:mitochondrial outer membrane"/>
    <property type="evidence" value="ECO:0007669"/>
    <property type="project" value="UniProtKB-SubCell"/>
</dbReference>
<dbReference type="InterPro" id="IPR019513">
    <property type="entry name" value="Centromere_CenpF_leu-rich_rpt"/>
</dbReference>
<dbReference type="InterPro" id="IPR026169">
    <property type="entry name" value="MIEAP"/>
</dbReference>
<evidence type="ECO:0000256" key="12">
    <source>
        <dbReference type="ARBA" id="ARBA00032687"/>
    </source>
</evidence>
<evidence type="ECO:0000256" key="6">
    <source>
        <dbReference type="ARBA" id="ARBA00022490"/>
    </source>
</evidence>
<dbReference type="GO" id="GO:0070840">
    <property type="term" value="F:dynein complex binding"/>
    <property type="evidence" value="ECO:0007669"/>
    <property type="project" value="InterPro"/>
</dbReference>
<organism evidence="16 17">
    <name type="scientific">Patella caerulea</name>
    <name type="common">Rayed Mediterranean limpet</name>
    <dbReference type="NCBI Taxonomy" id="87958"/>
    <lineage>
        <taxon>Eukaryota</taxon>
        <taxon>Metazoa</taxon>
        <taxon>Spiralia</taxon>
        <taxon>Lophotrochozoa</taxon>
        <taxon>Mollusca</taxon>
        <taxon>Gastropoda</taxon>
        <taxon>Patellogastropoda</taxon>
        <taxon>Patelloidea</taxon>
        <taxon>Patellidae</taxon>
        <taxon>Patella</taxon>
    </lineage>
</organism>
<dbReference type="GO" id="GO:0005759">
    <property type="term" value="C:mitochondrial matrix"/>
    <property type="evidence" value="ECO:0007669"/>
    <property type="project" value="UniProtKB-SubCell"/>
</dbReference>
<comment type="similarity">
    <text evidence="4">Belongs to the MIEAP family.</text>
</comment>
<dbReference type="Proteomes" id="UP001347796">
    <property type="component" value="Unassembled WGS sequence"/>
</dbReference>
<evidence type="ECO:0000256" key="4">
    <source>
        <dbReference type="ARBA" id="ARBA00008233"/>
    </source>
</evidence>
<evidence type="ECO:0000256" key="10">
    <source>
        <dbReference type="ARBA" id="ARBA00023128"/>
    </source>
</evidence>
<reference evidence="16 17" key="1">
    <citation type="submission" date="2024-01" db="EMBL/GenBank/DDBJ databases">
        <title>The genome of the rayed Mediterranean limpet Patella caerulea (Linnaeus, 1758).</title>
        <authorList>
            <person name="Anh-Thu Weber A."/>
            <person name="Halstead-Nussloch G."/>
        </authorList>
    </citation>
    <scope>NUCLEOTIDE SEQUENCE [LARGE SCALE GENOMIC DNA]</scope>
    <source>
        <strain evidence="16">AATW-2023a</strain>
        <tissue evidence="16">Whole specimen</tissue>
    </source>
</reference>
<dbReference type="Gene3D" id="1.20.120.330">
    <property type="entry name" value="Nucleotidyltransferases domain 2"/>
    <property type="match status" value="1"/>
</dbReference>
<evidence type="ECO:0000259" key="14">
    <source>
        <dbReference type="Pfam" id="PF10473"/>
    </source>
</evidence>
<dbReference type="EMBL" id="JAZGQO010000016">
    <property type="protein sequence ID" value="KAK6168422.1"/>
    <property type="molecule type" value="Genomic_DNA"/>
</dbReference>
<dbReference type="AlphaFoldDB" id="A0AAN8IYU5"/>
<dbReference type="Pfam" id="PF16026">
    <property type="entry name" value="MIEAP"/>
    <property type="match status" value="1"/>
</dbReference>
<dbReference type="Pfam" id="PF10473">
    <property type="entry name" value="CENP-F_leu_zip"/>
    <property type="match status" value="1"/>
</dbReference>
<dbReference type="GO" id="GO:0035694">
    <property type="term" value="P:mitochondrial protein catabolic process"/>
    <property type="evidence" value="ECO:0007669"/>
    <property type="project" value="InterPro"/>
</dbReference>
<feature type="domain" description="Mitochondria-eating protein C-terminal" evidence="15">
    <location>
        <begin position="216"/>
        <end position="419"/>
    </location>
</feature>
<evidence type="ECO:0000256" key="8">
    <source>
        <dbReference type="ARBA" id="ARBA00023054"/>
    </source>
</evidence>
<evidence type="ECO:0000256" key="13">
    <source>
        <dbReference type="SAM" id="MobiDB-lite"/>
    </source>
</evidence>
<dbReference type="PANTHER" id="PTHR21771:SF0">
    <property type="entry name" value="MITOCHONDRIA-EATING PROTEIN"/>
    <property type="match status" value="1"/>
</dbReference>
<keyword evidence="10" id="KW-0496">Mitochondrion</keyword>
<gene>
    <name evidence="16" type="ORF">SNE40_020959</name>
</gene>
<keyword evidence="8" id="KW-0175">Coiled coil</keyword>
<evidence type="ECO:0000256" key="1">
    <source>
        <dbReference type="ARBA" id="ARBA00004294"/>
    </source>
</evidence>
<evidence type="ECO:0000256" key="9">
    <source>
        <dbReference type="ARBA" id="ARBA00023121"/>
    </source>
</evidence>
<evidence type="ECO:0000256" key="7">
    <source>
        <dbReference type="ARBA" id="ARBA00022787"/>
    </source>
</evidence>
<accession>A0AAN8IYU5</accession>
<feature type="region of interest" description="Disordered" evidence="13">
    <location>
        <begin position="86"/>
        <end position="109"/>
    </location>
</feature>
<comment type="subcellular location">
    <subcellularLocation>
        <location evidence="3">Cytoplasm</location>
    </subcellularLocation>
    <subcellularLocation>
        <location evidence="2">Mitochondrion matrix</location>
    </subcellularLocation>
    <subcellularLocation>
        <location evidence="1">Mitochondrion outer membrane</location>
    </subcellularLocation>
</comment>
<protein>
    <recommendedName>
        <fullName evidence="5">Mitochondria-eating protein</fullName>
    </recommendedName>
    <alternativeName>
        <fullName evidence="12">Spermatogenesis-associated protein 18</fullName>
    </alternativeName>
</protein>
<dbReference type="GO" id="GO:0008289">
    <property type="term" value="F:lipid binding"/>
    <property type="evidence" value="ECO:0007669"/>
    <property type="project" value="UniProtKB-KW"/>
</dbReference>
<keyword evidence="17" id="KW-1185">Reference proteome</keyword>
<name>A0AAN8IYU5_PATCE</name>
<evidence type="ECO:0000256" key="11">
    <source>
        <dbReference type="ARBA" id="ARBA00023136"/>
    </source>
</evidence>
<evidence type="ECO:0000259" key="15">
    <source>
        <dbReference type="Pfam" id="PF16026"/>
    </source>
</evidence>
<comment type="caution">
    <text evidence="16">The sequence shown here is derived from an EMBL/GenBank/DDBJ whole genome shotgun (WGS) entry which is preliminary data.</text>
</comment>
<dbReference type="GO" id="GO:0035695">
    <property type="term" value="P:mitophagy by internal vacuole formation"/>
    <property type="evidence" value="ECO:0007669"/>
    <property type="project" value="TreeGrafter"/>
</dbReference>
<dbReference type="GO" id="GO:0042803">
    <property type="term" value="F:protein homodimerization activity"/>
    <property type="evidence" value="ECO:0007669"/>
    <property type="project" value="InterPro"/>
</dbReference>
<evidence type="ECO:0000256" key="3">
    <source>
        <dbReference type="ARBA" id="ARBA00004496"/>
    </source>
</evidence>
<proteinExistence type="inferred from homology"/>
<feature type="compositionally biased region" description="Basic and acidic residues" evidence="13">
    <location>
        <begin position="86"/>
        <end position="101"/>
    </location>
</feature>
<evidence type="ECO:0000313" key="17">
    <source>
        <dbReference type="Proteomes" id="UP001347796"/>
    </source>
</evidence>
<dbReference type="InterPro" id="IPR031981">
    <property type="entry name" value="MIEAP_C"/>
</dbReference>
<evidence type="ECO:0000256" key="5">
    <source>
        <dbReference type="ARBA" id="ARBA00019863"/>
    </source>
</evidence>
<feature type="domain" description="Centromere protein Cenp-F leucine-rich repeat-containing" evidence="14">
    <location>
        <begin position="113"/>
        <end position="196"/>
    </location>
</feature>
<evidence type="ECO:0000313" key="16">
    <source>
        <dbReference type="EMBL" id="KAK6168422.1"/>
    </source>
</evidence>
<keyword evidence="11" id="KW-0472">Membrane</keyword>
<sequence length="420" mass="47869">MSKEATKDLVTEAKNFSSSLGNVFLLKKRDPQSKHLLEKAKALIDGLLQVDSARTAAPAVAPRQSRSAGGMGQLWVKLDELKRENEDLKRHRGRSSDERSSPGKAQGPGDVIINELHRAKADNDNLKAQVEKLQKSIKDLQTVNANLQDEYKRHKVGFDTAQKSVERARQDYKSLEATLSTAKKENDNLKQKLTSSVKPIPRTDNRFSENISERCRPSTIAMRYDTLESQEWMDAKESLEDTSSMDEEDITKFLCEILAKSYEVSQEIYNNLEVAIAELIKKPTLAKIITQNSSSLEESVLPEEMVDAMRIKLRQIYETLDCGDFVEATKHKLSREYRGHSSNKTVHRFMNESACITWQMVIQQPPMSLVADDTKYNDEKHKLWWSCDKSKANNIDYFIWPVLYDYDQGNVLVKGCVSTR</sequence>
<dbReference type="PANTHER" id="PTHR21771">
    <property type="entry name" value="MITOCHONDRIA-EATING PROTEIN-RELATED"/>
    <property type="match status" value="1"/>
</dbReference>
<evidence type="ECO:0000256" key="2">
    <source>
        <dbReference type="ARBA" id="ARBA00004305"/>
    </source>
</evidence>
<keyword evidence="9" id="KW-0446">Lipid-binding</keyword>